<proteinExistence type="predicted"/>
<protein>
    <submittedName>
        <fullName evidence="2">META domain-containing protein</fullName>
    </submittedName>
</protein>
<dbReference type="InterPro" id="IPR005184">
    <property type="entry name" value="DUF306_Meta_HslJ"/>
</dbReference>
<dbReference type="Gene3D" id="2.40.128.270">
    <property type="match status" value="1"/>
</dbReference>
<accession>A0A6A4RG02</accession>
<gene>
    <name evidence="2" type="ORF">GP644_14260</name>
</gene>
<dbReference type="Pfam" id="PF03724">
    <property type="entry name" value="META"/>
    <property type="match status" value="1"/>
</dbReference>
<comment type="caution">
    <text evidence="2">The sequence shown here is derived from an EMBL/GenBank/DDBJ whole genome shotgun (WGS) entry which is preliminary data.</text>
</comment>
<dbReference type="PANTHER" id="PTHR35535:SF1">
    <property type="entry name" value="HEAT SHOCK PROTEIN HSLJ"/>
    <property type="match status" value="1"/>
</dbReference>
<reference evidence="2 3" key="1">
    <citation type="submission" date="2019-12" db="EMBL/GenBank/DDBJ databases">
        <authorList>
            <person name="Zhang Y.-J."/>
        </authorList>
    </citation>
    <scope>NUCLEOTIDE SEQUENCE [LARGE SCALE GENOMIC DNA]</scope>
    <source>
        <strain evidence="2 3">H18S-6</strain>
    </source>
</reference>
<dbReference type="Proteomes" id="UP000441586">
    <property type="component" value="Unassembled WGS sequence"/>
</dbReference>
<evidence type="ECO:0000313" key="3">
    <source>
        <dbReference type="Proteomes" id="UP000441586"/>
    </source>
</evidence>
<dbReference type="EMBL" id="WSFO01000008">
    <property type="protein sequence ID" value="KAE9628924.1"/>
    <property type="molecule type" value="Genomic_DNA"/>
</dbReference>
<organism evidence="2 3">
    <name type="scientific">Parasedimentitalea maritima</name>
    <dbReference type="NCBI Taxonomy" id="2578117"/>
    <lineage>
        <taxon>Bacteria</taxon>
        <taxon>Pseudomonadati</taxon>
        <taxon>Pseudomonadota</taxon>
        <taxon>Alphaproteobacteria</taxon>
        <taxon>Rhodobacterales</taxon>
        <taxon>Paracoccaceae</taxon>
        <taxon>Parasedimentitalea</taxon>
    </lineage>
</organism>
<dbReference type="PANTHER" id="PTHR35535">
    <property type="entry name" value="HEAT SHOCK PROTEIN HSLJ"/>
    <property type="match status" value="1"/>
</dbReference>
<name>A0A6A4RG02_9RHOB</name>
<dbReference type="AlphaFoldDB" id="A0A6A4RG02"/>
<dbReference type="PROSITE" id="PS51257">
    <property type="entry name" value="PROKAR_LIPOPROTEIN"/>
    <property type="match status" value="1"/>
</dbReference>
<feature type="domain" description="DUF306" evidence="1">
    <location>
        <begin position="33"/>
        <end position="129"/>
    </location>
</feature>
<dbReference type="InterPro" id="IPR038670">
    <property type="entry name" value="HslJ-like_sf"/>
</dbReference>
<dbReference type="InterPro" id="IPR053147">
    <property type="entry name" value="Hsp_HslJ-like"/>
</dbReference>
<evidence type="ECO:0000259" key="1">
    <source>
        <dbReference type="Pfam" id="PF03724"/>
    </source>
</evidence>
<evidence type="ECO:0000313" key="2">
    <source>
        <dbReference type="EMBL" id="KAE9628924.1"/>
    </source>
</evidence>
<dbReference type="RefSeq" id="WP_158980105.1">
    <property type="nucleotide sequence ID" value="NZ_WSFO01000008.1"/>
</dbReference>
<sequence>MRIPIPLGLICLTGLGLAACRGDETIAAYGAAEITWHLAEMDGLPFNAAASLQFPESGVISGSAPCNSYSAEQDAPYPWFDAQKLSVTRMSCGDLAAEGRFLQALQTMTLSEVSGGMLILSNDAGRELVFRAAE</sequence>